<sequence length="229" mass="25303">MCLPFPDIRVGIAEEQQLCAQGRQAELRGCLALIQDRELFWGPREDPAEPLYPALFPVQLKHHKSEDVVHPGDLCVSDNEPTEDRLPGLFGSLHPMGDHKSVLWIGGGATSKQDENYSEKTKEDRKRGERKEWTLVVTKPQVMPALWKKPKADAVIAAVTECKLPTEGKGGSETQALCPRPPESPNLRLPAPPRGQEDGKGHRFGSTRDFEAAGTAQLKTLGREDSELL</sequence>
<feature type="compositionally biased region" description="Basic and acidic residues" evidence="1">
    <location>
        <begin position="112"/>
        <end position="129"/>
    </location>
</feature>
<gene>
    <name evidence="2" type="ORF">H920_15849</name>
</gene>
<dbReference type="AlphaFoldDB" id="A0A091DJ21"/>
<feature type="region of interest" description="Disordered" evidence="1">
    <location>
        <begin position="164"/>
        <end position="229"/>
    </location>
</feature>
<name>A0A091DJ21_FUKDA</name>
<dbReference type="EMBL" id="KN123950">
    <property type="protein sequence ID" value="KFO22766.1"/>
    <property type="molecule type" value="Genomic_DNA"/>
</dbReference>
<evidence type="ECO:0000313" key="2">
    <source>
        <dbReference type="EMBL" id="KFO22766.1"/>
    </source>
</evidence>
<protein>
    <submittedName>
        <fullName evidence="2">Uncharacterized protein</fullName>
    </submittedName>
</protein>
<dbReference type="Proteomes" id="UP000028990">
    <property type="component" value="Unassembled WGS sequence"/>
</dbReference>
<evidence type="ECO:0000313" key="3">
    <source>
        <dbReference type="Proteomes" id="UP000028990"/>
    </source>
</evidence>
<accession>A0A091DJ21</accession>
<organism evidence="2 3">
    <name type="scientific">Fukomys damarensis</name>
    <name type="common">Damaraland mole rat</name>
    <name type="synonym">Cryptomys damarensis</name>
    <dbReference type="NCBI Taxonomy" id="885580"/>
    <lineage>
        <taxon>Eukaryota</taxon>
        <taxon>Metazoa</taxon>
        <taxon>Chordata</taxon>
        <taxon>Craniata</taxon>
        <taxon>Vertebrata</taxon>
        <taxon>Euteleostomi</taxon>
        <taxon>Mammalia</taxon>
        <taxon>Eutheria</taxon>
        <taxon>Euarchontoglires</taxon>
        <taxon>Glires</taxon>
        <taxon>Rodentia</taxon>
        <taxon>Hystricomorpha</taxon>
        <taxon>Bathyergidae</taxon>
        <taxon>Fukomys</taxon>
    </lineage>
</organism>
<proteinExistence type="predicted"/>
<feature type="compositionally biased region" description="Basic and acidic residues" evidence="1">
    <location>
        <begin position="195"/>
        <end position="211"/>
    </location>
</feature>
<keyword evidence="3" id="KW-1185">Reference proteome</keyword>
<feature type="region of interest" description="Disordered" evidence="1">
    <location>
        <begin position="109"/>
        <end position="129"/>
    </location>
</feature>
<evidence type="ECO:0000256" key="1">
    <source>
        <dbReference type="SAM" id="MobiDB-lite"/>
    </source>
</evidence>
<reference evidence="2 3" key="1">
    <citation type="submission" date="2013-11" db="EMBL/GenBank/DDBJ databases">
        <title>The Damaraland mole rat (Fukomys damarensis) genome and evolution of African mole rats.</title>
        <authorList>
            <person name="Gladyshev V.N."/>
            <person name="Fang X."/>
        </authorList>
    </citation>
    <scope>NUCLEOTIDE SEQUENCE [LARGE SCALE GENOMIC DNA]</scope>
    <source>
        <tissue evidence="2">Liver</tissue>
    </source>
</reference>